<keyword evidence="3" id="KW-1185">Reference proteome</keyword>
<proteinExistence type="predicted"/>
<dbReference type="PATRIC" id="fig|1121477.3.peg.3070"/>
<gene>
    <name evidence="2" type="ORF">SAMN02745223_02936</name>
    <name evidence="1" type="ORF">VW29_09795</name>
</gene>
<organism evidence="1 3">
    <name type="scientific">Devosia limi DSM 17137</name>
    <dbReference type="NCBI Taxonomy" id="1121477"/>
    <lineage>
        <taxon>Bacteria</taxon>
        <taxon>Pseudomonadati</taxon>
        <taxon>Pseudomonadota</taxon>
        <taxon>Alphaproteobacteria</taxon>
        <taxon>Hyphomicrobiales</taxon>
        <taxon>Devosiaceae</taxon>
        <taxon>Devosia</taxon>
    </lineage>
</organism>
<dbReference type="EMBL" id="LAJF01000068">
    <property type="protein sequence ID" value="KKB84677.1"/>
    <property type="molecule type" value="Genomic_DNA"/>
</dbReference>
<evidence type="ECO:0000313" key="3">
    <source>
        <dbReference type="Proteomes" id="UP000033608"/>
    </source>
</evidence>
<accession>A0A0F5LSP5</accession>
<reference evidence="1 3" key="1">
    <citation type="submission" date="2015-03" db="EMBL/GenBank/DDBJ databases">
        <authorList>
            <person name="Hassan Y.I."/>
            <person name="Lepp D."/>
            <person name="Zhou T."/>
        </authorList>
    </citation>
    <scope>NUCLEOTIDE SEQUENCE [LARGE SCALE GENOMIC DNA]</scope>
    <source>
        <strain evidence="1 3">DSM 17137</strain>
    </source>
</reference>
<protein>
    <submittedName>
        <fullName evidence="1">Uncharacterized protein</fullName>
    </submittedName>
</protein>
<dbReference type="EMBL" id="FQVC01000009">
    <property type="protein sequence ID" value="SHF54629.1"/>
    <property type="molecule type" value="Genomic_DNA"/>
</dbReference>
<dbReference type="Proteomes" id="UP000184533">
    <property type="component" value="Unassembled WGS sequence"/>
</dbReference>
<evidence type="ECO:0000313" key="4">
    <source>
        <dbReference type="Proteomes" id="UP000184533"/>
    </source>
</evidence>
<dbReference type="RefSeq" id="WP_046135140.1">
    <property type="nucleotide sequence ID" value="NZ_FQVC01000009.1"/>
</dbReference>
<evidence type="ECO:0000313" key="2">
    <source>
        <dbReference type="EMBL" id="SHF54629.1"/>
    </source>
</evidence>
<dbReference type="Proteomes" id="UP000033608">
    <property type="component" value="Unassembled WGS sequence"/>
</dbReference>
<reference evidence="2 4" key="2">
    <citation type="submission" date="2016-11" db="EMBL/GenBank/DDBJ databases">
        <authorList>
            <person name="Jaros S."/>
            <person name="Januszkiewicz K."/>
            <person name="Wedrychowicz H."/>
        </authorList>
    </citation>
    <scope>NUCLEOTIDE SEQUENCE [LARGE SCALE GENOMIC DNA]</scope>
    <source>
        <strain evidence="2 4">DSM 17137</strain>
    </source>
</reference>
<dbReference type="AlphaFoldDB" id="A0A0F5LSP5"/>
<evidence type="ECO:0000313" key="1">
    <source>
        <dbReference type="EMBL" id="KKB84677.1"/>
    </source>
</evidence>
<name>A0A0F5LSP5_9HYPH</name>
<sequence>MMIAGMITPTRIRDPLTLLVAVVAMVLVLLAPGHATGSAPGPVREAMTNHRHTSGIAAIVTHTNHKGSVHDHAHDTCATRPAMINGLSPSAASWTHLIVSGAPFALSPIPGQPPRP</sequence>